<dbReference type="KEGG" id="fbm:MQE35_17240"/>
<dbReference type="PROSITE" id="PS51257">
    <property type="entry name" value="PROKAR_LIPOPROTEIN"/>
    <property type="match status" value="1"/>
</dbReference>
<keyword evidence="2" id="KW-1185">Reference proteome</keyword>
<dbReference type="InterPro" id="IPR027829">
    <property type="entry name" value="DUF4625"/>
</dbReference>
<dbReference type="EMBL" id="CP094358">
    <property type="protein sequence ID" value="UOB17467.1"/>
    <property type="molecule type" value="Genomic_DNA"/>
</dbReference>
<organism evidence="1 2">
    <name type="scientific">Abyssalbus ytuae</name>
    <dbReference type="NCBI Taxonomy" id="2926907"/>
    <lineage>
        <taxon>Bacteria</taxon>
        <taxon>Pseudomonadati</taxon>
        <taxon>Bacteroidota</taxon>
        <taxon>Flavobacteriia</taxon>
        <taxon>Flavobacteriales</taxon>
        <taxon>Flavobacteriaceae</taxon>
        <taxon>Abyssalbus</taxon>
    </lineage>
</organism>
<protein>
    <submittedName>
        <fullName evidence="1">DUF4625 domain-containing protein</fullName>
    </submittedName>
</protein>
<name>A0A9E6ZYC7_9FLAO</name>
<dbReference type="Pfam" id="PF15418">
    <property type="entry name" value="DUF4625"/>
    <property type="match status" value="2"/>
</dbReference>
<dbReference type="AlphaFoldDB" id="A0A9E6ZYC7"/>
<dbReference type="Proteomes" id="UP000831290">
    <property type="component" value="Chromosome"/>
</dbReference>
<accession>A0A9E6ZYC7</accession>
<gene>
    <name evidence="1" type="ORF">MQE35_17240</name>
</gene>
<proteinExistence type="predicted"/>
<reference evidence="1" key="1">
    <citation type="submission" date="2022-03" db="EMBL/GenBank/DDBJ databases">
        <title>Description of Abyssus ytuae gen. nov., sp. nov., a novel member of the family Flavobacteriaceae isolated from the sediment of Mariana Trench.</title>
        <authorList>
            <person name="Zhang J."/>
            <person name="Xu X."/>
        </authorList>
    </citation>
    <scope>NUCLEOTIDE SEQUENCE</scope>
    <source>
        <strain evidence="1">MT3330</strain>
    </source>
</reference>
<dbReference type="RefSeq" id="WP_255842933.1">
    <property type="nucleotide sequence ID" value="NZ_CP094358.1"/>
</dbReference>
<evidence type="ECO:0000313" key="2">
    <source>
        <dbReference type="Proteomes" id="UP000831290"/>
    </source>
</evidence>
<sequence length="275" mass="29939">MKTNLKHLGIVAFLGITLYSCSSDDDDPNYAAPVISDMEVGIGNSHVGYVGSDLHVEAEVVAEGTISTIDVEIHMENESAGWVYEYTYEEFSGLLNTTFHKHIDIPEGTTTGEYHFHFTVTDIQGNQTTVEEHIDIEEIDDTEAPVINITAAPSENQEFASGETISISGKITDNLALAGMLVALVRTEDNISDADVSGSNTSVIVMLHTHDFEDPDEVEFQASINVGAEYDNNMTPALIEGDNAWQSGNYYILIKTKDANGNGTASEHYPITINI</sequence>
<evidence type="ECO:0000313" key="1">
    <source>
        <dbReference type="EMBL" id="UOB17467.1"/>
    </source>
</evidence>